<dbReference type="EMBL" id="JACBZR010000001">
    <property type="protein sequence ID" value="NYI77591.1"/>
    <property type="molecule type" value="Genomic_DNA"/>
</dbReference>
<organism evidence="3 4">
    <name type="scientific">Nocardioides panzhihuensis</name>
    <dbReference type="NCBI Taxonomy" id="860243"/>
    <lineage>
        <taxon>Bacteria</taxon>
        <taxon>Bacillati</taxon>
        <taxon>Actinomycetota</taxon>
        <taxon>Actinomycetes</taxon>
        <taxon>Propionibacteriales</taxon>
        <taxon>Nocardioidaceae</taxon>
        <taxon>Nocardioides</taxon>
    </lineage>
</organism>
<dbReference type="AlphaFoldDB" id="A0A7Z0DL20"/>
<keyword evidence="4" id="KW-1185">Reference proteome</keyword>
<gene>
    <name evidence="3" type="ORF">BJ988_002239</name>
</gene>
<proteinExistence type="predicted"/>
<comment type="caution">
    <text evidence="3">The sequence shown here is derived from an EMBL/GenBank/DDBJ whole genome shotgun (WGS) entry which is preliminary data.</text>
</comment>
<feature type="compositionally biased region" description="Polar residues" evidence="1">
    <location>
        <begin position="310"/>
        <end position="324"/>
    </location>
</feature>
<feature type="transmembrane region" description="Helical" evidence="2">
    <location>
        <begin position="267"/>
        <end position="288"/>
    </location>
</feature>
<feature type="transmembrane region" description="Helical" evidence="2">
    <location>
        <begin position="171"/>
        <end position="191"/>
    </location>
</feature>
<evidence type="ECO:0000256" key="1">
    <source>
        <dbReference type="SAM" id="MobiDB-lite"/>
    </source>
</evidence>
<feature type="transmembrane region" description="Helical" evidence="2">
    <location>
        <begin position="85"/>
        <end position="108"/>
    </location>
</feature>
<accession>A0A7Z0DL20</accession>
<evidence type="ECO:0000256" key="2">
    <source>
        <dbReference type="SAM" id="Phobius"/>
    </source>
</evidence>
<protein>
    <submittedName>
        <fullName evidence="3">Uncharacterized protein</fullName>
    </submittedName>
</protein>
<evidence type="ECO:0000313" key="3">
    <source>
        <dbReference type="EMBL" id="NYI77591.1"/>
    </source>
</evidence>
<feature type="transmembrane region" description="Helical" evidence="2">
    <location>
        <begin position="211"/>
        <end position="230"/>
    </location>
</feature>
<feature type="transmembrane region" description="Helical" evidence="2">
    <location>
        <begin position="12"/>
        <end position="33"/>
    </location>
</feature>
<keyword evidence="2" id="KW-1133">Transmembrane helix</keyword>
<feature type="region of interest" description="Disordered" evidence="1">
    <location>
        <begin position="301"/>
        <end position="324"/>
    </location>
</feature>
<reference evidence="3 4" key="1">
    <citation type="submission" date="2020-07" db="EMBL/GenBank/DDBJ databases">
        <title>Sequencing the genomes of 1000 actinobacteria strains.</title>
        <authorList>
            <person name="Klenk H.-P."/>
        </authorList>
    </citation>
    <scope>NUCLEOTIDE SEQUENCE [LARGE SCALE GENOMIC DNA]</scope>
    <source>
        <strain evidence="3 4">DSM 26487</strain>
    </source>
</reference>
<keyword evidence="2" id="KW-0812">Transmembrane</keyword>
<evidence type="ECO:0000313" key="4">
    <source>
        <dbReference type="Proteomes" id="UP000564496"/>
    </source>
</evidence>
<feature type="transmembrane region" description="Helical" evidence="2">
    <location>
        <begin position="53"/>
        <end position="73"/>
    </location>
</feature>
<sequence length="324" mass="33348">MSASRLDPRKIALATAVLATLPYLTLKLLWLGGSTAGITSSDGLDEMHGTRHVIGNVVTIAMMALAAGFAFALTRPWADRVPAKLVLVLGAGATGLLAPILLGLPIGLAVQTAFGSDTAPREDGLAPWVFGLVYGGFGLLAIALAVLVVAHVLHRWGHLISEPPERPSLPITLAATAGLLPFTAAMAFWGIAGPGDSGPQGLEGPAQRTVLLVTAVLTVGALLVPMARGWAARRSRFAWLVTWTGCCVAALQGPTQLLLAQGGEPQPAVAVVAALATPAACLYGLAILRRGLAQVTEVNGPRGVRPLGSQPRSAHPSSRGSRPR</sequence>
<feature type="transmembrane region" description="Helical" evidence="2">
    <location>
        <begin position="237"/>
        <end position="255"/>
    </location>
</feature>
<dbReference type="RefSeq" id="WP_179658060.1">
    <property type="nucleotide sequence ID" value="NZ_JACBZR010000001.1"/>
</dbReference>
<name>A0A7Z0DL20_9ACTN</name>
<feature type="transmembrane region" description="Helical" evidence="2">
    <location>
        <begin position="128"/>
        <end position="150"/>
    </location>
</feature>
<dbReference type="Proteomes" id="UP000564496">
    <property type="component" value="Unassembled WGS sequence"/>
</dbReference>
<keyword evidence="2" id="KW-0472">Membrane</keyword>